<keyword evidence="2" id="KW-1185">Reference proteome</keyword>
<dbReference type="EMBL" id="ARXU01000006">
    <property type="protein sequence ID" value="KGD61076.1"/>
    <property type="molecule type" value="Genomic_DNA"/>
</dbReference>
<comment type="caution">
    <text evidence="1">The sequence shown here is derived from an EMBL/GenBank/DDBJ whole genome shotgun (WGS) entry which is preliminary data.</text>
</comment>
<gene>
    <name evidence="1" type="ORF">T9A_01936</name>
</gene>
<accession>A0ABR4WCF4</accession>
<protein>
    <recommendedName>
        <fullName evidence="3">DUF3080 domain-containing protein</fullName>
    </recommendedName>
</protein>
<name>A0ABR4WCF4_9GAMM</name>
<dbReference type="Proteomes" id="UP000029443">
    <property type="component" value="Unassembled WGS sequence"/>
</dbReference>
<sequence length="370" mass="41718">MRGQIHRSVNGLAKEKQRIERGPVVMQKKTGWGLAALAMASLLTTWWLTPGDPDEALWEDYLSRIARLTRQDIPARDPLPVLAYPGARELRLPLPEHRVDMLDYLELRHCGLMELISQRNSSLGKLQADSLRLSHELAFIHQARTCLEEQTLDDPELVNVMSQVVAEKEAALPALYWNVLTASEEIRRFFSQSPSASVGDTSAALQSLQQLSHTLIAHKQSGAVTPLNLEPLLETLARNQAGGHLLRRMALSLRELERGNQLLEGIDPQRLCPRNQASTRARRLRNVLDNVWGPSVQKSLAESRRQRQTLADSLEQMNGLLDSPPAPFTRWRHHYFGPNGVESRMERALERHVTLWQEHLGACGLMPGKP</sequence>
<proteinExistence type="predicted"/>
<reference evidence="1 2" key="1">
    <citation type="submission" date="2012-09" db="EMBL/GenBank/DDBJ databases">
        <title>Genome Sequence of alkane-degrading Bacterium Alcanivorax jadensis T9.</title>
        <authorList>
            <person name="Lai Q."/>
            <person name="Shao Z."/>
        </authorList>
    </citation>
    <scope>NUCLEOTIDE SEQUENCE [LARGE SCALE GENOMIC DNA]</scope>
    <source>
        <strain evidence="1 2">T9</strain>
    </source>
</reference>
<evidence type="ECO:0008006" key="3">
    <source>
        <dbReference type="Google" id="ProtNLM"/>
    </source>
</evidence>
<organism evidence="1 2">
    <name type="scientific">Alcanivorax jadensis T9</name>
    <dbReference type="NCBI Taxonomy" id="1177181"/>
    <lineage>
        <taxon>Bacteria</taxon>
        <taxon>Pseudomonadati</taxon>
        <taxon>Pseudomonadota</taxon>
        <taxon>Gammaproteobacteria</taxon>
        <taxon>Oceanospirillales</taxon>
        <taxon>Alcanivoracaceae</taxon>
        <taxon>Alcanivorax</taxon>
    </lineage>
</organism>
<dbReference type="InterPro" id="IPR021431">
    <property type="entry name" value="DUF3080"/>
</dbReference>
<dbReference type="Pfam" id="PF11279">
    <property type="entry name" value="DUF3080"/>
    <property type="match status" value="1"/>
</dbReference>
<evidence type="ECO:0000313" key="1">
    <source>
        <dbReference type="EMBL" id="KGD61076.1"/>
    </source>
</evidence>
<evidence type="ECO:0000313" key="2">
    <source>
        <dbReference type="Proteomes" id="UP000029443"/>
    </source>
</evidence>